<keyword evidence="4" id="KW-0274">FAD</keyword>
<dbReference type="Gene3D" id="3.30.465.10">
    <property type="match status" value="1"/>
</dbReference>
<name>A0ABW0MH68_9BURK</name>
<dbReference type="Pfam" id="PF08031">
    <property type="entry name" value="BBE"/>
    <property type="match status" value="1"/>
</dbReference>
<dbReference type="SUPFAM" id="SSF56176">
    <property type="entry name" value="FAD-binding/transporter-associated domain-like"/>
    <property type="match status" value="1"/>
</dbReference>
<evidence type="ECO:0000256" key="4">
    <source>
        <dbReference type="ARBA" id="ARBA00022827"/>
    </source>
</evidence>
<protein>
    <submittedName>
        <fullName evidence="7">FAD-binding protein</fullName>
    </submittedName>
</protein>
<evidence type="ECO:0000256" key="2">
    <source>
        <dbReference type="ARBA" id="ARBA00005466"/>
    </source>
</evidence>
<evidence type="ECO:0000313" key="8">
    <source>
        <dbReference type="Proteomes" id="UP001596045"/>
    </source>
</evidence>
<gene>
    <name evidence="7" type="ORF">ACFPM8_20325</name>
</gene>
<comment type="cofactor">
    <cofactor evidence="1">
        <name>FAD</name>
        <dbReference type="ChEBI" id="CHEBI:57692"/>
    </cofactor>
</comment>
<dbReference type="Pfam" id="PF01565">
    <property type="entry name" value="FAD_binding_4"/>
    <property type="match status" value="1"/>
</dbReference>
<feature type="domain" description="FAD-binding PCMH-type" evidence="6">
    <location>
        <begin position="29"/>
        <end position="226"/>
    </location>
</feature>
<accession>A0ABW0MH68</accession>
<evidence type="ECO:0000313" key="7">
    <source>
        <dbReference type="EMBL" id="MFC5476317.1"/>
    </source>
</evidence>
<dbReference type="InterPro" id="IPR036318">
    <property type="entry name" value="FAD-bd_PCMH-like_sf"/>
</dbReference>
<comment type="similarity">
    <text evidence="2">Belongs to the oxygen-dependent FAD-linked oxidoreductase family.</text>
</comment>
<evidence type="ECO:0000256" key="3">
    <source>
        <dbReference type="ARBA" id="ARBA00022630"/>
    </source>
</evidence>
<dbReference type="EMBL" id="JBHSMT010000030">
    <property type="protein sequence ID" value="MFC5476317.1"/>
    <property type="molecule type" value="Genomic_DNA"/>
</dbReference>
<proteinExistence type="inferred from homology"/>
<evidence type="ECO:0000256" key="1">
    <source>
        <dbReference type="ARBA" id="ARBA00001974"/>
    </source>
</evidence>
<dbReference type="PROSITE" id="PS51387">
    <property type="entry name" value="FAD_PCMH"/>
    <property type="match status" value="1"/>
</dbReference>
<keyword evidence="3" id="KW-0285">Flavoprotein</keyword>
<keyword evidence="5" id="KW-0560">Oxidoreductase</keyword>
<dbReference type="RefSeq" id="WP_379000397.1">
    <property type="nucleotide sequence ID" value="NZ_JBHSMT010000030.1"/>
</dbReference>
<reference evidence="8" key="1">
    <citation type="journal article" date="2019" name="Int. J. Syst. Evol. Microbiol.">
        <title>The Global Catalogue of Microorganisms (GCM) 10K type strain sequencing project: providing services to taxonomists for standard genome sequencing and annotation.</title>
        <authorList>
            <consortium name="The Broad Institute Genomics Platform"/>
            <consortium name="The Broad Institute Genome Sequencing Center for Infectious Disease"/>
            <person name="Wu L."/>
            <person name="Ma J."/>
        </authorList>
    </citation>
    <scope>NUCLEOTIDE SEQUENCE [LARGE SCALE GENOMIC DNA]</scope>
    <source>
        <strain evidence="8">JCM 17066</strain>
    </source>
</reference>
<evidence type="ECO:0000259" key="6">
    <source>
        <dbReference type="PROSITE" id="PS51387"/>
    </source>
</evidence>
<dbReference type="InterPro" id="IPR050416">
    <property type="entry name" value="FAD-linked_Oxidoreductase"/>
</dbReference>
<dbReference type="PANTHER" id="PTHR42973">
    <property type="entry name" value="BINDING OXIDOREDUCTASE, PUTATIVE (AFU_ORTHOLOGUE AFUA_1G17690)-RELATED"/>
    <property type="match status" value="1"/>
</dbReference>
<dbReference type="InterPro" id="IPR016169">
    <property type="entry name" value="FAD-bd_PCMH_sub2"/>
</dbReference>
<evidence type="ECO:0000256" key="5">
    <source>
        <dbReference type="ARBA" id="ARBA00023002"/>
    </source>
</evidence>
<keyword evidence="8" id="KW-1185">Reference proteome</keyword>
<comment type="caution">
    <text evidence="7">The sequence shown here is derived from an EMBL/GenBank/DDBJ whole genome shotgun (WGS) entry which is preliminary data.</text>
</comment>
<dbReference type="Proteomes" id="UP001596045">
    <property type="component" value="Unassembled WGS sequence"/>
</dbReference>
<dbReference type="InterPro" id="IPR006094">
    <property type="entry name" value="Oxid_FAD_bind_N"/>
</dbReference>
<sequence length="564" mass="62823">MASFVEVNQQDPRYETLKKGFNLRWPPQGDPGASLIYVCKTAEEVALAANDALGRGYRLTVRSGGHCYEGFVSNTLPEPGKKQLAIIDLGPMSGLEYDEKGLSHPNPEKVVYKFRIAAGSQNWNSYVDLYKQTGKALPGGSCYSVGVGGHISGGGYGLSSRMQGLTVDWLSGVDILVPAPDGKSVVQKHVNRKSTNNDRLLFLSCCGGGGGNLGIITNYYFSELPDAPREAYWLVLEFPWAEWDRVGKERFGNFLQAYWQWFKTHDAEWDSPNPTKANGGLFVLGKFQHRSSGSVALAMQYTGLDGTLNDTNSQPLVDFVKTMTDAAGFKPLVGNSFIAPNIPAMNNPRGGQKADDALKDALRLDWLPLTQLINGSGANQRGKYKSSYQIGNFTDTEIDALWNNLNNDDPVLTQSLVQIDSYGGRMNDPNPAYNIENSVYQRRSLLKSQYQTYWAVSAGQTPGEAAEIERKHIAWIRKIFKDVHKNQGGKPYEIEPNPRYEGCYISYPDIDMKYTDDDHKTVDPQWLRLYYGNKVDDLVKAKKAFDPHNIFHHEMSLPTSNPEK</sequence>
<dbReference type="PANTHER" id="PTHR42973:SF39">
    <property type="entry name" value="FAD-BINDING PCMH-TYPE DOMAIN-CONTAINING PROTEIN"/>
    <property type="match status" value="1"/>
</dbReference>
<organism evidence="7 8">
    <name type="scientific">Paraherbaspirillum soli</name>
    <dbReference type="NCBI Taxonomy" id="631222"/>
    <lineage>
        <taxon>Bacteria</taxon>
        <taxon>Pseudomonadati</taxon>
        <taxon>Pseudomonadota</taxon>
        <taxon>Betaproteobacteria</taxon>
        <taxon>Burkholderiales</taxon>
        <taxon>Oxalobacteraceae</taxon>
        <taxon>Paraherbaspirillum</taxon>
    </lineage>
</organism>
<dbReference type="InterPro" id="IPR016166">
    <property type="entry name" value="FAD-bd_PCMH"/>
</dbReference>
<dbReference type="InterPro" id="IPR012951">
    <property type="entry name" value="BBE"/>
</dbReference>
<dbReference type="Gene3D" id="3.40.462.20">
    <property type="match status" value="1"/>
</dbReference>